<dbReference type="PANTHER" id="PTHR11782:SF83">
    <property type="entry name" value="GUANOSINE-DIPHOSPHATASE"/>
    <property type="match status" value="1"/>
</dbReference>
<dbReference type="Proteomes" id="UP000272942">
    <property type="component" value="Unassembled WGS sequence"/>
</dbReference>
<dbReference type="GO" id="GO:0009134">
    <property type="term" value="P:nucleoside diphosphate catabolic process"/>
    <property type="evidence" value="ECO:0007669"/>
    <property type="project" value="TreeGrafter"/>
</dbReference>
<evidence type="ECO:0000313" key="6">
    <source>
        <dbReference type="WBParaSite" id="ECPE_0000908401-mRNA-1"/>
    </source>
</evidence>
<organism evidence="6">
    <name type="scientific">Echinostoma caproni</name>
    <dbReference type="NCBI Taxonomy" id="27848"/>
    <lineage>
        <taxon>Eukaryota</taxon>
        <taxon>Metazoa</taxon>
        <taxon>Spiralia</taxon>
        <taxon>Lophotrochozoa</taxon>
        <taxon>Platyhelminthes</taxon>
        <taxon>Trematoda</taxon>
        <taxon>Digenea</taxon>
        <taxon>Plagiorchiida</taxon>
        <taxon>Echinostomata</taxon>
        <taxon>Echinostomatoidea</taxon>
        <taxon>Echinostomatidae</taxon>
        <taxon>Echinostoma</taxon>
    </lineage>
</organism>
<dbReference type="GO" id="GO:0045134">
    <property type="term" value="F:UDP phosphatase activity"/>
    <property type="evidence" value="ECO:0007669"/>
    <property type="project" value="TreeGrafter"/>
</dbReference>
<keyword evidence="3" id="KW-0067">ATP-binding</keyword>
<comment type="similarity">
    <text evidence="1">Belongs to the GDA1/CD39 NTPase family.</text>
</comment>
<dbReference type="GO" id="GO:0005524">
    <property type="term" value="F:ATP binding"/>
    <property type="evidence" value="ECO:0007669"/>
    <property type="project" value="UniProtKB-KW"/>
</dbReference>
<dbReference type="EMBL" id="UZAN01046853">
    <property type="protein sequence ID" value="VDP84683.1"/>
    <property type="molecule type" value="Genomic_DNA"/>
</dbReference>
<evidence type="ECO:0000313" key="5">
    <source>
        <dbReference type="Proteomes" id="UP000272942"/>
    </source>
</evidence>
<proteinExistence type="inferred from homology"/>
<feature type="binding site" evidence="3">
    <location>
        <begin position="19"/>
        <end position="23"/>
    </location>
    <ligand>
        <name>ATP</name>
        <dbReference type="ChEBI" id="CHEBI:30616"/>
    </ligand>
</feature>
<reference evidence="6" key="1">
    <citation type="submission" date="2016-06" db="UniProtKB">
        <authorList>
            <consortium name="WormBaseParasite"/>
        </authorList>
    </citation>
    <scope>IDENTIFICATION</scope>
</reference>
<dbReference type="InterPro" id="IPR000407">
    <property type="entry name" value="GDA1_CD39_NTPase"/>
</dbReference>
<keyword evidence="2" id="KW-0378">Hydrolase</keyword>
<evidence type="ECO:0000313" key="4">
    <source>
        <dbReference type="EMBL" id="VDP84683.1"/>
    </source>
</evidence>
<dbReference type="AlphaFoldDB" id="A0A183AQ21"/>
<dbReference type="WBParaSite" id="ECPE_0000908401-mRNA-1">
    <property type="protein sequence ID" value="ECPE_0000908401-mRNA-1"/>
    <property type="gene ID" value="ECPE_0000908401"/>
</dbReference>
<reference evidence="4 5" key="2">
    <citation type="submission" date="2018-11" db="EMBL/GenBank/DDBJ databases">
        <authorList>
            <consortium name="Pathogen Informatics"/>
        </authorList>
    </citation>
    <scope>NUCLEOTIDE SEQUENCE [LARGE SCALE GENOMIC DNA]</scope>
    <source>
        <strain evidence="4 5">Egypt</strain>
    </source>
</reference>
<keyword evidence="5" id="KW-1185">Reference proteome</keyword>
<accession>A0A183AQ21</accession>
<dbReference type="GO" id="GO:0004382">
    <property type="term" value="F:GDP phosphatase activity"/>
    <property type="evidence" value="ECO:0007669"/>
    <property type="project" value="TreeGrafter"/>
</dbReference>
<evidence type="ECO:0000256" key="2">
    <source>
        <dbReference type="ARBA" id="ARBA00022801"/>
    </source>
</evidence>
<evidence type="ECO:0000256" key="3">
    <source>
        <dbReference type="PIRSR" id="PIRSR600407-2"/>
    </source>
</evidence>
<dbReference type="GO" id="GO:0005886">
    <property type="term" value="C:plasma membrane"/>
    <property type="evidence" value="ECO:0007669"/>
    <property type="project" value="TreeGrafter"/>
</dbReference>
<dbReference type="Pfam" id="PF01150">
    <property type="entry name" value="GDA1_CD39"/>
    <property type="match status" value="1"/>
</dbReference>
<dbReference type="OrthoDB" id="6372431at2759"/>
<evidence type="ECO:0000256" key="1">
    <source>
        <dbReference type="ARBA" id="ARBA00009283"/>
    </source>
</evidence>
<keyword evidence="3" id="KW-0547">Nucleotide-binding</keyword>
<dbReference type="Gene3D" id="3.30.420.150">
    <property type="entry name" value="Exopolyphosphatase. Domain 2"/>
    <property type="match status" value="1"/>
</dbReference>
<name>A0A183AQ21_9TREM</name>
<dbReference type="PANTHER" id="PTHR11782">
    <property type="entry name" value="ADENOSINE/GUANOSINE DIPHOSPHATASE"/>
    <property type="match status" value="1"/>
</dbReference>
<dbReference type="GO" id="GO:0017111">
    <property type="term" value="F:ribonucleoside triphosphate phosphatase activity"/>
    <property type="evidence" value="ECO:0007669"/>
    <property type="project" value="TreeGrafter"/>
</dbReference>
<sequence length="99" mass="11105">MQKKQVAPSETVGSLDLGGASTQIAFVSNSKPPSLATSIDFHMLRLFGRDYDVYSHSFLCYGKNEFEKRTMGSVIVKAVCAKLNISGFWRNFFIYHAFV</sequence>
<gene>
    <name evidence="4" type="ORF">ECPE_LOCUS9056</name>
</gene>
<protein>
    <submittedName>
        <fullName evidence="6">Ectonucleoside triphosphate diphosphohydrolase 1</fullName>
    </submittedName>
</protein>